<evidence type="ECO:0000256" key="9">
    <source>
        <dbReference type="SAM" id="Phobius"/>
    </source>
</evidence>
<evidence type="ECO:0000256" key="6">
    <source>
        <dbReference type="ARBA" id="ARBA00023180"/>
    </source>
</evidence>
<dbReference type="Gene3D" id="1.20.1250.20">
    <property type="entry name" value="MFS general substrate transporter like domains"/>
    <property type="match status" value="2"/>
</dbReference>
<proteinExistence type="inferred from homology"/>
<keyword evidence="5 9" id="KW-0472">Membrane</keyword>
<evidence type="ECO:0000256" key="8">
    <source>
        <dbReference type="ARBA" id="ARBA00041910"/>
    </source>
</evidence>
<evidence type="ECO:0000256" key="3">
    <source>
        <dbReference type="ARBA" id="ARBA00022692"/>
    </source>
</evidence>
<protein>
    <recommendedName>
        <fullName evidence="7">UNC93-like protein MFSD11</fullName>
    </recommendedName>
    <alternativeName>
        <fullName evidence="8">Major facilitator superfamily domain-containing protein 11</fullName>
    </alternativeName>
</protein>
<evidence type="ECO:0000256" key="4">
    <source>
        <dbReference type="ARBA" id="ARBA00022989"/>
    </source>
</evidence>
<dbReference type="RefSeq" id="XP_002732131.1">
    <property type="nucleotide sequence ID" value="XM_002732085.2"/>
</dbReference>
<keyword evidence="10" id="KW-1185">Reference proteome</keyword>
<sequence>MADVDFRLVNVIILGFAFMFLFTAFQTSSMISETVLKSYNTEYHNKTDTTFRGSGYTSLAIIYSVFAASNWVAPSVVSVIGPKKSMLAGGVMYALFIGSFIQPTVWALYLTSVLVGIGAAVIWTAQGNFLTINSDTETIGRNSGIFWALLQCSLLFGNLFVYFKFKGESRITDETRITVYVVLLVLAAIGILLFLLLRSKRTTDTEDLLNINVSGEETQRGPLQAFKRSFQLLKTKEILLLSVCFAYTGFELTFFSGVYGTCVGNTTYWGPEAKSYIGLCGILIGVGEIFGGAAFGLLGRRTVVHGRDPVVLMGYLVHTLCFYLIFLNLPADTPMGPSEHMQAYIIPNEYLALLCAFMLGFGDSCFNTQIYSILGFMFPEDSAPAFALYKFMQSIAAAAAFFYSTYVLLHWQLLILVVSGTAGAMCFCVVEWKTCRAAKEGYKQI</sequence>
<comment type="similarity">
    <text evidence="2">Belongs to the unc-93 family.</text>
</comment>
<evidence type="ECO:0000256" key="1">
    <source>
        <dbReference type="ARBA" id="ARBA00004141"/>
    </source>
</evidence>
<feature type="transmembrane region" description="Helical" evidence="9">
    <location>
        <begin position="107"/>
        <end position="125"/>
    </location>
</feature>
<feature type="transmembrane region" description="Helical" evidence="9">
    <location>
        <begin position="350"/>
        <end position="374"/>
    </location>
</feature>
<feature type="transmembrane region" description="Helical" evidence="9">
    <location>
        <begin position="51"/>
        <end position="73"/>
    </location>
</feature>
<organism evidence="10 11">
    <name type="scientific">Saccoglossus kowalevskii</name>
    <name type="common">Acorn worm</name>
    <dbReference type="NCBI Taxonomy" id="10224"/>
    <lineage>
        <taxon>Eukaryota</taxon>
        <taxon>Metazoa</taxon>
        <taxon>Hemichordata</taxon>
        <taxon>Enteropneusta</taxon>
        <taxon>Harrimaniidae</taxon>
        <taxon>Saccoglossus</taxon>
    </lineage>
</organism>
<feature type="transmembrane region" description="Helical" evidence="9">
    <location>
        <begin position="276"/>
        <end position="298"/>
    </location>
</feature>
<name>A0ABM0GKV1_SACKO</name>
<dbReference type="CDD" id="cd17407">
    <property type="entry name" value="MFS_MFSD11"/>
    <property type="match status" value="1"/>
</dbReference>
<feature type="transmembrane region" description="Helical" evidence="9">
    <location>
        <begin position="386"/>
        <end position="403"/>
    </location>
</feature>
<keyword evidence="4 9" id="KW-1133">Transmembrane helix</keyword>
<evidence type="ECO:0000256" key="2">
    <source>
        <dbReference type="ARBA" id="ARBA00009172"/>
    </source>
</evidence>
<feature type="transmembrane region" description="Helical" evidence="9">
    <location>
        <begin position="177"/>
        <end position="197"/>
    </location>
</feature>
<dbReference type="Proteomes" id="UP000694865">
    <property type="component" value="Unplaced"/>
</dbReference>
<dbReference type="PANTHER" id="PTHR23294">
    <property type="entry name" value="ET TRANSLATION PRODUCT-RELATED"/>
    <property type="match status" value="1"/>
</dbReference>
<gene>
    <name evidence="11" type="primary">LOC100369212</name>
</gene>
<reference evidence="11" key="1">
    <citation type="submission" date="2025-08" db="UniProtKB">
        <authorList>
            <consortium name="RefSeq"/>
        </authorList>
    </citation>
    <scope>IDENTIFICATION</scope>
    <source>
        <tissue evidence="11">Testes</tissue>
    </source>
</reference>
<dbReference type="InterPro" id="IPR036259">
    <property type="entry name" value="MFS_trans_sf"/>
</dbReference>
<feature type="transmembrane region" description="Helical" evidence="9">
    <location>
        <begin position="238"/>
        <end position="256"/>
    </location>
</feature>
<feature type="transmembrane region" description="Helical" evidence="9">
    <location>
        <begin position="310"/>
        <end position="330"/>
    </location>
</feature>
<accession>A0ABM0GKV1</accession>
<keyword evidence="6" id="KW-0325">Glycoprotein</keyword>
<keyword evidence="3 9" id="KW-0812">Transmembrane</keyword>
<evidence type="ECO:0000256" key="7">
    <source>
        <dbReference type="ARBA" id="ARBA00040302"/>
    </source>
</evidence>
<feature type="transmembrane region" description="Helical" evidence="9">
    <location>
        <begin position="145"/>
        <end position="165"/>
    </location>
</feature>
<comment type="subcellular location">
    <subcellularLocation>
        <location evidence="1">Membrane</location>
        <topology evidence="1">Multi-pass membrane protein</topology>
    </subcellularLocation>
</comment>
<dbReference type="PANTHER" id="PTHR23294:SF0">
    <property type="entry name" value="UNC93-LIKE PROTEIN MFSD11"/>
    <property type="match status" value="1"/>
</dbReference>
<dbReference type="InterPro" id="IPR010291">
    <property type="entry name" value="Ion_channel_UNC-93"/>
</dbReference>
<feature type="transmembrane region" description="Helical" evidence="9">
    <location>
        <begin position="85"/>
        <end position="101"/>
    </location>
</feature>
<evidence type="ECO:0000313" key="11">
    <source>
        <dbReference type="RefSeq" id="XP_002732131.1"/>
    </source>
</evidence>
<feature type="transmembrane region" description="Helical" evidence="9">
    <location>
        <begin position="12"/>
        <end position="31"/>
    </location>
</feature>
<evidence type="ECO:0000256" key="5">
    <source>
        <dbReference type="ARBA" id="ARBA00023136"/>
    </source>
</evidence>
<dbReference type="GeneID" id="100369212"/>
<dbReference type="InterPro" id="IPR051617">
    <property type="entry name" value="UNC-93-like_regulator"/>
</dbReference>
<feature type="transmembrane region" description="Helical" evidence="9">
    <location>
        <begin position="409"/>
        <end position="430"/>
    </location>
</feature>
<evidence type="ECO:0000313" key="10">
    <source>
        <dbReference type="Proteomes" id="UP000694865"/>
    </source>
</evidence>
<dbReference type="SUPFAM" id="SSF103473">
    <property type="entry name" value="MFS general substrate transporter"/>
    <property type="match status" value="1"/>
</dbReference>
<dbReference type="Pfam" id="PF05978">
    <property type="entry name" value="UNC-93"/>
    <property type="match status" value="1"/>
</dbReference>